<dbReference type="InterPro" id="IPR043129">
    <property type="entry name" value="ATPase_NBD"/>
</dbReference>
<keyword evidence="2" id="KW-0547">Nucleotide-binding</keyword>
<evidence type="ECO:0008006" key="6">
    <source>
        <dbReference type="Google" id="ProtNLM"/>
    </source>
</evidence>
<gene>
    <name evidence="4" type="ORF">AAHA92_28375</name>
</gene>
<dbReference type="PANTHER" id="PTHR19375">
    <property type="entry name" value="HEAT SHOCK PROTEIN 70KDA"/>
    <property type="match status" value="1"/>
</dbReference>
<dbReference type="Gene3D" id="3.30.420.40">
    <property type="match status" value="1"/>
</dbReference>
<dbReference type="EMBL" id="JBEAFC010000011">
    <property type="protein sequence ID" value="KAL1535615.1"/>
    <property type="molecule type" value="Genomic_DNA"/>
</dbReference>
<dbReference type="PRINTS" id="PR00301">
    <property type="entry name" value="HEATSHOCK70"/>
</dbReference>
<protein>
    <recommendedName>
        <fullName evidence="6">Heat shock protein 70</fullName>
    </recommendedName>
</protein>
<dbReference type="InterPro" id="IPR013126">
    <property type="entry name" value="Hsp_70_fam"/>
</dbReference>
<dbReference type="Proteomes" id="UP001567538">
    <property type="component" value="Unassembled WGS sequence"/>
</dbReference>
<evidence type="ECO:0000256" key="2">
    <source>
        <dbReference type="ARBA" id="ARBA00022741"/>
    </source>
</evidence>
<dbReference type="PROSITE" id="PS00297">
    <property type="entry name" value="HSP70_1"/>
    <property type="match status" value="1"/>
</dbReference>
<evidence type="ECO:0000313" key="5">
    <source>
        <dbReference type="Proteomes" id="UP001567538"/>
    </source>
</evidence>
<proteinExistence type="inferred from homology"/>
<reference evidence="4 5" key="1">
    <citation type="submission" date="2024-06" db="EMBL/GenBank/DDBJ databases">
        <title>A chromosome level genome sequence of Diviner's sage (Salvia divinorum).</title>
        <authorList>
            <person name="Ford S.A."/>
            <person name="Ro D.-K."/>
            <person name="Ness R.W."/>
            <person name="Phillips M.A."/>
        </authorList>
    </citation>
    <scope>NUCLEOTIDE SEQUENCE [LARGE SCALE GENOMIC DNA]</scope>
    <source>
        <strain evidence="4">SAF-2024a</strain>
        <tissue evidence="4">Leaf</tissue>
    </source>
</reference>
<keyword evidence="5" id="KW-1185">Reference proteome</keyword>
<dbReference type="FunFam" id="3.30.420.40:FF:000028">
    <property type="entry name" value="heat shock 70 kDa protein-like"/>
    <property type="match status" value="1"/>
</dbReference>
<dbReference type="AlphaFoldDB" id="A0ABD1FUV2"/>
<evidence type="ECO:0000256" key="1">
    <source>
        <dbReference type="ARBA" id="ARBA00007381"/>
    </source>
</evidence>
<evidence type="ECO:0000256" key="3">
    <source>
        <dbReference type="ARBA" id="ARBA00022840"/>
    </source>
</evidence>
<dbReference type="Pfam" id="PF00012">
    <property type="entry name" value="HSP70"/>
    <property type="match status" value="1"/>
</dbReference>
<dbReference type="InterPro" id="IPR018181">
    <property type="entry name" value="Heat_shock_70_CS"/>
</dbReference>
<name>A0ABD1FUV2_SALDI</name>
<dbReference type="GO" id="GO:0005524">
    <property type="term" value="F:ATP binding"/>
    <property type="evidence" value="ECO:0007669"/>
    <property type="project" value="UniProtKB-KW"/>
</dbReference>
<keyword evidence="3" id="KW-0067">ATP-binding</keyword>
<evidence type="ECO:0000313" key="4">
    <source>
        <dbReference type="EMBL" id="KAL1535615.1"/>
    </source>
</evidence>
<organism evidence="4 5">
    <name type="scientific">Salvia divinorum</name>
    <name type="common">Maria pastora</name>
    <name type="synonym">Diviner's sage</name>
    <dbReference type="NCBI Taxonomy" id="28513"/>
    <lineage>
        <taxon>Eukaryota</taxon>
        <taxon>Viridiplantae</taxon>
        <taxon>Streptophyta</taxon>
        <taxon>Embryophyta</taxon>
        <taxon>Tracheophyta</taxon>
        <taxon>Spermatophyta</taxon>
        <taxon>Magnoliopsida</taxon>
        <taxon>eudicotyledons</taxon>
        <taxon>Gunneridae</taxon>
        <taxon>Pentapetalae</taxon>
        <taxon>asterids</taxon>
        <taxon>lamiids</taxon>
        <taxon>Lamiales</taxon>
        <taxon>Lamiaceae</taxon>
        <taxon>Nepetoideae</taxon>
        <taxon>Mentheae</taxon>
        <taxon>Salviinae</taxon>
        <taxon>Salvia</taxon>
        <taxon>Salvia subgen. Calosphace</taxon>
    </lineage>
</organism>
<comment type="caution">
    <text evidence="4">The sequence shown here is derived from an EMBL/GenBank/DDBJ whole genome shotgun (WGS) entry which is preliminary data.</text>
</comment>
<sequence length="147" mass="16373">MAENGEARAIGIDLGTTYSCAAVWQYGRVEIIPNDQGNRTTPSYVAFTRTERLVGDAAKHQLVLNPTNTVFDTASVLLEASVSIQTFQDQIKDMFYIISRDQTMMQAGEKRSDLRSRGLRLVPSVVLEELDRRFAPTPAVNLLAENH</sequence>
<dbReference type="SUPFAM" id="SSF53067">
    <property type="entry name" value="Actin-like ATPase domain"/>
    <property type="match status" value="1"/>
</dbReference>
<accession>A0ABD1FUV2</accession>
<comment type="similarity">
    <text evidence="1">Belongs to the heat shock protein 70 family.</text>
</comment>